<sequence>MFAGSVDIVNGNLKLILALVWHLILRYQIGRSKVPPKKLMLAWLNAVLTDLKITNFNTNWNDGIALHALIEYCRPGTCPNWKQLKHNDGLQNCRNAMRLAKQHFDIPLVLSPENLSNSELDELSGMTYLSYFMKVDSPGYNATLCWVEQQIPEQKIKNFQKDWNDGKALMALVNSLGRQVEKNGLDKLDPMTVTKKGMEIGKSLGVEPVISAKEMIDPEVDHLGIMAYVALFQHVSPQGKQAQPRASPFASQHQTPVMSSPRIPPGEMLELRAPIRQSHVNSPVSFIIEPLQEGVDKDDIRVEAVGAKSKAPVTVSWKGGKGHGKFTPTEPGLYEIFVYHCGKVIQGAPAEIVVKIDLASVKVINPPTACPARRATLLKISAEDARSGNVKVESRSPSGFTQDMSVVESNGIYTANFTPTEVGDWLISIMYDRQHIEGSPFHVRVYDAEQVKVHGLENGATGKLFSFTVDTQRAGEGDLSVDVTNNGRQVPVQLHPEGRGTYRVTYTPSGGGVYTIRVYFSGMEVQGSPFTVEIIDASSVVASGDGLSLVEVNQRATFVINTGDNARTGGELKVNITSPRGAMVPCDVFNQGNGSFRVEYVVSEVGEYKIEVLYHGSAITGSPFRVHSSDWSRITVRNLRQTGLVGRMVDFDIDTSNAGSGNLEIMVNEGTIPCSVQNRGNRQFHASFMPKEVIPHIIQMRFNGHNVPNSPFTVDIRNLSNVTVTGPGLQLTPVNAVSYVDVRTGDRSIRDVTAIITSPSGQPVSNHVIDNGSGSFRIEFTPMGVGTFTIEVFCEGSPVNGSPFNCKAFDSSAIVVGSVPSGMVGKPVEFKVDVTRAGEGQLEIMVNRGSVPNTVKMLQKGVFLVSFTPRDSQPHYINIKFNSEQLPCCPITVPILDTSRVTVQGEGLHQVAVNRQSYFHVSTQSAGEADLAVRVKGPSNCVVPVKVTGTASAGFEVEYTPTEAGVHRIEVEYANQLISGSPFMVKAYDVGSISVEKITDGVVGRRSSFFVNTDNAGEGNMEITIEASGRKIQNHVRQIGQGRFEVSFTPMDACEHQVSITFNGETIPGSPFVLGITDASKVSARGDGLSLVPCHRPSLFNINAPGARMRDLDVKVTGPRNQPVKVIVRETTTIDEFSVEWTPEEIGDHRVDISYVNMTVPGSPFTARAWDANKVVVTGMKPGRVGKPNSFNIDASSAGAGNLEISVSANDINVPNFVKQEQAARFSVSYTPQVVDTHMISVKFNGDVVPGSPFFCAVADGTRATLSGEGLHMIPVHHATSFRVDINDAGDADLDVKITAPSGQQVPPLVGGDKESGFVIDYSPNEVGRYTVTVLYAEVDVGGSPAHPEVFDSSLVRVGQIGDGILGQPVKFEVDTSEAGAGNLTVDVTGYTTNAQPEITPLGGARFDIMFVPIESCVHNINITFNGIAVPGAPFKSQIFDLGNLTVDWNSVRWVPVDKPAPIELDARGVPRANLIARVSDQNNQSTPTVVTERDGKYLVEFTPPAVGAYTIDLQYSGQTLPGCPFTSFAYDAALVKVVDLPSYGVINQEVAFVVDTEEGGQGDVDVEVTCNGQLIRTRRQKLDIYRHRYTFTPVTLADHSIEVSFNYDTVRDTPKVLRVTDPLKTINVSKGNSNHAVVERPSVVFIDSDNLDLDLVQMKVEIKAPNGELVPAKIVHQPDEDYKVEYSSKFTGRHMVEILYAGQAILGSPFYVEIYDPNKIRIEGGRTGSVGQPIEFEIIRSEAGKAELGVTITNPSGNNITYESTPTPKGDRITYTPSIPGPYQIYITYGGLDVPGNVHS</sequence>
<dbReference type="GO" id="GO:0051015">
    <property type="term" value="F:actin filament binding"/>
    <property type="evidence" value="ECO:0007669"/>
    <property type="project" value="InterPro"/>
</dbReference>
<feature type="repeat" description="Filamin" evidence="3">
    <location>
        <begin position="1074"/>
        <end position="1169"/>
    </location>
</feature>
<reference evidence="6" key="1">
    <citation type="journal article" date="2023" name="Mol. Biol. Evol.">
        <title>Third-Generation Sequencing Reveals the Adaptive Role of the Epigenome in Three Deep-Sea Polychaetes.</title>
        <authorList>
            <person name="Perez M."/>
            <person name="Aroh O."/>
            <person name="Sun Y."/>
            <person name="Lan Y."/>
            <person name="Juniper S.K."/>
            <person name="Young C.R."/>
            <person name="Angers B."/>
            <person name="Qian P.Y."/>
        </authorList>
    </citation>
    <scope>NUCLEOTIDE SEQUENCE</scope>
    <source>
        <strain evidence="6">R07B-5</strain>
    </source>
</reference>
<feature type="repeat" description="Filamin" evidence="3">
    <location>
        <begin position="1618"/>
        <end position="1715"/>
    </location>
</feature>
<dbReference type="InterPro" id="IPR017868">
    <property type="entry name" value="Filamin/ABP280_repeat-like"/>
</dbReference>
<dbReference type="GO" id="GO:0030036">
    <property type="term" value="P:actin cytoskeleton organization"/>
    <property type="evidence" value="ECO:0007669"/>
    <property type="project" value="InterPro"/>
</dbReference>
<feature type="repeat" description="Filamin" evidence="3">
    <location>
        <begin position="985"/>
        <end position="1076"/>
    </location>
</feature>
<evidence type="ECO:0000256" key="1">
    <source>
        <dbReference type="ARBA" id="ARBA00009238"/>
    </source>
</evidence>
<dbReference type="SMART" id="SM00557">
    <property type="entry name" value="IG_FLMN"/>
    <property type="match status" value="17"/>
</dbReference>
<dbReference type="PROSITE" id="PS50194">
    <property type="entry name" value="FILAMIN_REPEAT"/>
    <property type="match status" value="17"/>
</dbReference>
<feature type="repeat" description="Filamin" evidence="3">
    <location>
        <begin position="1256"/>
        <end position="1350"/>
    </location>
</feature>
<feature type="repeat" description="Filamin" evidence="3">
    <location>
        <begin position="1437"/>
        <end position="1530"/>
    </location>
</feature>
<feature type="repeat" description="Filamin" evidence="3">
    <location>
        <begin position="1364"/>
        <end position="1439"/>
    </location>
</feature>
<gene>
    <name evidence="6" type="ORF">NP493_968g02001</name>
</gene>
<evidence type="ECO:0000313" key="6">
    <source>
        <dbReference type="EMBL" id="KAK2172343.1"/>
    </source>
</evidence>
<protein>
    <recommendedName>
        <fullName evidence="5">Calponin-homology (CH) domain-containing protein</fullName>
    </recommendedName>
</protein>
<dbReference type="InterPro" id="IPR036872">
    <property type="entry name" value="CH_dom_sf"/>
</dbReference>
<feature type="repeat" description="Filamin" evidence="3">
    <location>
        <begin position="818"/>
        <end position="895"/>
    </location>
</feature>
<feature type="repeat" description="Filamin" evidence="3">
    <location>
        <begin position="1713"/>
        <end position="1801"/>
    </location>
</feature>
<dbReference type="CDD" id="cd21229">
    <property type="entry name" value="CH_jitterbug-like_rpt2"/>
    <property type="match status" value="1"/>
</dbReference>
<dbReference type="SMART" id="SM00033">
    <property type="entry name" value="CH"/>
    <property type="match status" value="2"/>
</dbReference>
<dbReference type="InterPro" id="IPR001298">
    <property type="entry name" value="Filamin/ABP280_rpt"/>
</dbReference>
<evidence type="ECO:0000313" key="7">
    <source>
        <dbReference type="Proteomes" id="UP001209878"/>
    </source>
</evidence>
<dbReference type="EMBL" id="JAODUO010000970">
    <property type="protein sequence ID" value="KAK2172343.1"/>
    <property type="molecule type" value="Genomic_DNA"/>
</dbReference>
<feature type="repeat" description="Filamin" evidence="3">
    <location>
        <begin position="1179"/>
        <end position="1258"/>
    </location>
</feature>
<feature type="repeat" description="Filamin" evidence="3">
    <location>
        <begin position="532"/>
        <end position="628"/>
    </location>
</feature>
<proteinExistence type="inferred from homology"/>
<feature type="repeat" description="Filamin" evidence="3">
    <location>
        <begin position="1528"/>
        <end position="1620"/>
    </location>
</feature>
<feature type="repeat" description="Filamin" evidence="3">
    <location>
        <begin position="455"/>
        <end position="534"/>
    </location>
</feature>
<dbReference type="InterPro" id="IPR013783">
    <property type="entry name" value="Ig-like_fold"/>
</dbReference>
<comment type="caution">
    <text evidence="6">The sequence shown here is derived from an EMBL/GenBank/DDBJ whole genome shotgun (WGS) entry which is preliminary data.</text>
</comment>
<dbReference type="InterPro" id="IPR044801">
    <property type="entry name" value="Filamin"/>
</dbReference>
<comment type="similarity">
    <text evidence="1">Belongs to the filamin family.</text>
</comment>
<feature type="compositionally biased region" description="Polar residues" evidence="4">
    <location>
        <begin position="249"/>
        <end position="258"/>
    </location>
</feature>
<evidence type="ECO:0000256" key="4">
    <source>
        <dbReference type="SAM" id="MobiDB-lite"/>
    </source>
</evidence>
<feature type="domain" description="Calponin-homology (CH)" evidence="5">
    <location>
        <begin position="34"/>
        <end position="137"/>
    </location>
</feature>
<keyword evidence="7" id="KW-1185">Reference proteome</keyword>
<feature type="repeat" description="Filamin" evidence="3">
    <location>
        <begin position="266"/>
        <end position="354"/>
    </location>
</feature>
<evidence type="ECO:0000259" key="5">
    <source>
        <dbReference type="PROSITE" id="PS50021"/>
    </source>
</evidence>
<dbReference type="Proteomes" id="UP001209878">
    <property type="component" value="Unassembled WGS sequence"/>
</dbReference>
<dbReference type="InterPro" id="IPR001715">
    <property type="entry name" value="CH_dom"/>
</dbReference>
<dbReference type="Gene3D" id="1.10.418.10">
    <property type="entry name" value="Calponin-like domain"/>
    <property type="match status" value="3"/>
</dbReference>
<feature type="repeat" description="Filamin" evidence="3">
    <location>
        <begin position="626"/>
        <end position="716"/>
    </location>
</feature>
<feature type="repeat" description="Filamin" evidence="3">
    <location>
        <begin position="893"/>
        <end position="987"/>
    </location>
</feature>
<dbReference type="Pfam" id="PF00630">
    <property type="entry name" value="Filamin"/>
    <property type="match status" value="15"/>
</dbReference>
<evidence type="ECO:0000256" key="2">
    <source>
        <dbReference type="ARBA" id="ARBA00022737"/>
    </source>
</evidence>
<dbReference type="Gene3D" id="2.60.40.10">
    <property type="entry name" value="Immunoglobulins"/>
    <property type="match status" value="17"/>
</dbReference>
<dbReference type="PROSITE" id="PS50021">
    <property type="entry name" value="CH"/>
    <property type="match status" value="1"/>
</dbReference>
<organism evidence="6 7">
    <name type="scientific">Ridgeia piscesae</name>
    <name type="common">Tubeworm</name>
    <dbReference type="NCBI Taxonomy" id="27915"/>
    <lineage>
        <taxon>Eukaryota</taxon>
        <taxon>Metazoa</taxon>
        <taxon>Spiralia</taxon>
        <taxon>Lophotrochozoa</taxon>
        <taxon>Annelida</taxon>
        <taxon>Polychaeta</taxon>
        <taxon>Sedentaria</taxon>
        <taxon>Canalipalpata</taxon>
        <taxon>Sabellida</taxon>
        <taxon>Siboglinidae</taxon>
        <taxon>Ridgeia</taxon>
    </lineage>
</organism>
<feature type="repeat" description="Filamin" evidence="3">
    <location>
        <begin position="353"/>
        <end position="445"/>
    </location>
</feature>
<dbReference type="SUPFAM" id="SSF81296">
    <property type="entry name" value="E set domains"/>
    <property type="match status" value="17"/>
</dbReference>
<dbReference type="InterPro" id="IPR014756">
    <property type="entry name" value="Ig_E-set"/>
</dbReference>
<name>A0AAD9NKX3_RIDPI</name>
<dbReference type="Pfam" id="PF00307">
    <property type="entry name" value="CH"/>
    <property type="match status" value="2"/>
</dbReference>
<dbReference type="SUPFAM" id="SSF47576">
    <property type="entry name" value="Calponin-homology domain, CH-domain"/>
    <property type="match status" value="2"/>
</dbReference>
<accession>A0AAD9NKX3</accession>
<dbReference type="PANTHER" id="PTHR38537">
    <property type="entry name" value="JITTERBUG, ISOFORM N"/>
    <property type="match status" value="1"/>
</dbReference>
<feature type="region of interest" description="Disordered" evidence="4">
    <location>
        <begin position="240"/>
        <end position="261"/>
    </location>
</feature>
<keyword evidence="2" id="KW-0677">Repeat</keyword>
<evidence type="ECO:0000256" key="3">
    <source>
        <dbReference type="PROSITE-ProRule" id="PRU00087"/>
    </source>
</evidence>
<feature type="repeat" description="Filamin" evidence="3">
    <location>
        <begin position="714"/>
        <end position="808"/>
    </location>
</feature>
<dbReference type="PANTHER" id="PTHR38537:SF8">
    <property type="entry name" value="FILAMIN-A"/>
    <property type="match status" value="1"/>
</dbReference>